<dbReference type="GO" id="GO:0051997">
    <property type="term" value="F:2-oxo-4-hydroxy-4-carboxy-5-ureidoimidazoline decarboxylase activity"/>
    <property type="evidence" value="ECO:0007669"/>
    <property type="project" value="UniProtKB-EC"/>
</dbReference>
<evidence type="ECO:0000256" key="7">
    <source>
        <dbReference type="ARBA" id="ARBA00022793"/>
    </source>
</evidence>
<gene>
    <name evidence="12" type="ORF">LSTR_LSTR002567</name>
</gene>
<dbReference type="GO" id="GO:0005777">
    <property type="term" value="C:peroxisome"/>
    <property type="evidence" value="ECO:0007669"/>
    <property type="project" value="TreeGrafter"/>
</dbReference>
<comment type="similarity">
    <text evidence="4">Belongs to the OHCU decarboxylase family.</text>
</comment>
<keyword evidence="8" id="KW-0456">Lyase</keyword>
<evidence type="ECO:0000313" key="12">
    <source>
        <dbReference type="EMBL" id="RZF46704.1"/>
    </source>
</evidence>
<comment type="pathway">
    <text evidence="3">Purine metabolism; urate degradation; (S)-allantoin from urate: step 3/3.</text>
</comment>
<evidence type="ECO:0000256" key="9">
    <source>
        <dbReference type="ARBA" id="ARBA00030624"/>
    </source>
</evidence>
<evidence type="ECO:0000256" key="4">
    <source>
        <dbReference type="ARBA" id="ARBA00005793"/>
    </source>
</evidence>
<evidence type="ECO:0000256" key="6">
    <source>
        <dbReference type="ARBA" id="ARBA00022631"/>
    </source>
</evidence>
<dbReference type="GO" id="GO:0006144">
    <property type="term" value="P:purine nucleobase metabolic process"/>
    <property type="evidence" value="ECO:0007669"/>
    <property type="project" value="UniProtKB-KW"/>
</dbReference>
<dbReference type="AlphaFoldDB" id="A0A482XLZ9"/>
<dbReference type="EMBL" id="QKKF02005739">
    <property type="protein sequence ID" value="RZF46704.1"/>
    <property type="molecule type" value="Genomic_DNA"/>
</dbReference>
<dbReference type="OrthoDB" id="9970124at2759"/>
<dbReference type="EC" id="4.1.1.97" evidence="5"/>
<dbReference type="Proteomes" id="UP000291343">
    <property type="component" value="Unassembled WGS sequence"/>
</dbReference>
<keyword evidence="7" id="KW-0210">Decarboxylase</keyword>
<keyword evidence="13" id="KW-1185">Reference proteome</keyword>
<comment type="catalytic activity">
    <reaction evidence="1">
        <text>5-hydroxy-2-oxo-4-ureido-2,5-dihydro-1H-imidazole-5-carboxylate + H(+) = (S)-allantoin + CO2</text>
        <dbReference type="Rhea" id="RHEA:26301"/>
        <dbReference type="ChEBI" id="CHEBI:15378"/>
        <dbReference type="ChEBI" id="CHEBI:15678"/>
        <dbReference type="ChEBI" id="CHEBI:16526"/>
        <dbReference type="ChEBI" id="CHEBI:58639"/>
        <dbReference type="EC" id="4.1.1.97"/>
    </reaction>
</comment>
<dbReference type="SMR" id="A0A482XLZ9"/>
<sequence length="147" mass="16989">MSLSGLLSINEVNELDLDQFIWLFGNVIEKRTEACNYVFEKRPFQSAKHIILLYSKYLDTLKQCDQEEILQSHPDLGASCKMTDESVREQGSCGVNDLEQEEREELSELNLRYKEKFGFPFVICARQNKADSILSAMKIRLENDRCG</sequence>
<dbReference type="NCBIfam" id="TIGR03164">
    <property type="entry name" value="UHCUDC"/>
    <property type="match status" value="1"/>
</dbReference>
<dbReference type="Gene3D" id="1.10.3330.10">
    <property type="entry name" value="Oxo-4-hydroxy-4-carboxy-5-ureidoimidazoline decarboxylase"/>
    <property type="match status" value="1"/>
</dbReference>
<comment type="caution">
    <text evidence="12">The sequence shown here is derived from an EMBL/GenBank/DDBJ whole genome shotgun (WGS) entry which is preliminary data.</text>
</comment>
<evidence type="ECO:0000256" key="5">
    <source>
        <dbReference type="ARBA" id="ARBA00012257"/>
    </source>
</evidence>
<dbReference type="UniPathway" id="UPA00394">
    <property type="reaction ID" value="UER00652"/>
</dbReference>
<accession>A0A482XLZ9</accession>
<dbReference type="InParanoid" id="A0A482XLZ9"/>
<proteinExistence type="inferred from homology"/>
<protein>
    <recommendedName>
        <fullName evidence="5">2-oxo-4-hydroxy-4-carboxy-5-ureidoimidazoline decarboxylase</fullName>
        <ecNumber evidence="5">4.1.1.97</ecNumber>
    </recommendedName>
    <alternativeName>
        <fullName evidence="10">Parahox neighbor</fullName>
    </alternativeName>
    <alternativeName>
        <fullName evidence="9">Ureidoimidazoline (2-oxo-4-hydroxy-4-carboxy-5-) decarboxylase</fullName>
    </alternativeName>
</protein>
<dbReference type="InterPro" id="IPR036778">
    <property type="entry name" value="OHCU_decarboxylase_sf"/>
</dbReference>
<dbReference type="InterPro" id="IPR017580">
    <property type="entry name" value="OHCU_decarboxylase-1"/>
</dbReference>
<evidence type="ECO:0000256" key="3">
    <source>
        <dbReference type="ARBA" id="ARBA00004754"/>
    </source>
</evidence>
<dbReference type="GO" id="GO:0019628">
    <property type="term" value="P:urate catabolic process"/>
    <property type="evidence" value="ECO:0007669"/>
    <property type="project" value="UniProtKB-UniPathway"/>
</dbReference>
<keyword evidence="6" id="KW-0659">Purine metabolism</keyword>
<evidence type="ECO:0000256" key="2">
    <source>
        <dbReference type="ARBA" id="ARBA00002506"/>
    </source>
</evidence>
<comment type="function">
    <text evidence="2">Catalyzes the stereoselective decarboxylation of 2-oxo-4-hydroxy-4-carboxy-5-ureidoimidazoline (OHCU) to (S)-allantoin.</text>
</comment>
<dbReference type="Pfam" id="PF09349">
    <property type="entry name" value="OHCU_decarbox"/>
    <property type="match status" value="1"/>
</dbReference>
<dbReference type="SUPFAM" id="SSF158694">
    <property type="entry name" value="UraD-Like"/>
    <property type="match status" value="1"/>
</dbReference>
<evidence type="ECO:0000256" key="10">
    <source>
        <dbReference type="ARBA" id="ARBA00032116"/>
    </source>
</evidence>
<reference evidence="12 13" key="1">
    <citation type="journal article" date="2017" name="Gigascience">
        <title>Genome sequence of the small brown planthopper, Laodelphax striatellus.</title>
        <authorList>
            <person name="Zhu J."/>
            <person name="Jiang F."/>
            <person name="Wang X."/>
            <person name="Yang P."/>
            <person name="Bao Y."/>
            <person name="Zhao W."/>
            <person name="Wang W."/>
            <person name="Lu H."/>
            <person name="Wang Q."/>
            <person name="Cui N."/>
            <person name="Li J."/>
            <person name="Chen X."/>
            <person name="Luo L."/>
            <person name="Yu J."/>
            <person name="Kang L."/>
            <person name="Cui F."/>
        </authorList>
    </citation>
    <scope>NUCLEOTIDE SEQUENCE [LARGE SCALE GENOMIC DNA]</scope>
    <source>
        <strain evidence="12">Lst14</strain>
    </source>
</reference>
<evidence type="ECO:0000256" key="8">
    <source>
        <dbReference type="ARBA" id="ARBA00023239"/>
    </source>
</evidence>
<dbReference type="STRING" id="195883.A0A482XLZ9"/>
<evidence type="ECO:0000259" key="11">
    <source>
        <dbReference type="Pfam" id="PF09349"/>
    </source>
</evidence>
<organism evidence="12 13">
    <name type="scientific">Laodelphax striatellus</name>
    <name type="common">Small brown planthopper</name>
    <name type="synonym">Delphax striatella</name>
    <dbReference type="NCBI Taxonomy" id="195883"/>
    <lineage>
        <taxon>Eukaryota</taxon>
        <taxon>Metazoa</taxon>
        <taxon>Ecdysozoa</taxon>
        <taxon>Arthropoda</taxon>
        <taxon>Hexapoda</taxon>
        <taxon>Insecta</taxon>
        <taxon>Pterygota</taxon>
        <taxon>Neoptera</taxon>
        <taxon>Paraneoptera</taxon>
        <taxon>Hemiptera</taxon>
        <taxon>Auchenorrhyncha</taxon>
        <taxon>Fulgoroidea</taxon>
        <taxon>Delphacidae</taxon>
        <taxon>Criomorphinae</taxon>
        <taxon>Laodelphax</taxon>
    </lineage>
</organism>
<evidence type="ECO:0000313" key="13">
    <source>
        <dbReference type="Proteomes" id="UP000291343"/>
    </source>
</evidence>
<evidence type="ECO:0000256" key="1">
    <source>
        <dbReference type="ARBA" id="ARBA00001163"/>
    </source>
</evidence>
<feature type="domain" description="Oxo-4-hydroxy-4-carboxy-5-ureidoimidazoline decarboxylase" evidence="11">
    <location>
        <begin position="13"/>
        <end position="145"/>
    </location>
</feature>
<dbReference type="PANTHER" id="PTHR43466:SF1">
    <property type="entry name" value="2-OXO-4-HYDROXY-4-CARBOXY-5-UREIDOIMIDAZOLINE DECARBOXYLASE-RELATED"/>
    <property type="match status" value="1"/>
</dbReference>
<dbReference type="GO" id="GO:0000255">
    <property type="term" value="P:allantoin metabolic process"/>
    <property type="evidence" value="ECO:0007669"/>
    <property type="project" value="InterPro"/>
</dbReference>
<dbReference type="PANTHER" id="PTHR43466">
    <property type="entry name" value="2-OXO-4-HYDROXY-4-CARBOXY-5-UREIDOIMIDAZOLINE DECARBOXYLASE-RELATED"/>
    <property type="match status" value="1"/>
</dbReference>
<dbReference type="InterPro" id="IPR018020">
    <property type="entry name" value="OHCU_decarboxylase"/>
</dbReference>
<name>A0A482XLZ9_LAOST</name>